<name>A0A5C6F7Z2_9BACT</name>
<organism evidence="5 6">
    <name type="scientific">Rubripirellula reticaptiva</name>
    <dbReference type="NCBI Taxonomy" id="2528013"/>
    <lineage>
        <taxon>Bacteria</taxon>
        <taxon>Pseudomonadati</taxon>
        <taxon>Planctomycetota</taxon>
        <taxon>Planctomycetia</taxon>
        <taxon>Pirellulales</taxon>
        <taxon>Pirellulaceae</taxon>
        <taxon>Rubripirellula</taxon>
    </lineage>
</organism>
<keyword evidence="2 4" id="KW-0474">Menaquinone biosynthesis</keyword>
<comment type="pathway">
    <text evidence="1 4">Quinol/quinone metabolism; menaquinone biosynthesis.</text>
</comment>
<evidence type="ECO:0000256" key="1">
    <source>
        <dbReference type="ARBA" id="ARBA00004863"/>
    </source>
</evidence>
<comment type="catalytic activity">
    <reaction evidence="4">
        <text>chorismate = 3-[(1-carboxyvinyl)-oxy]benzoate + H2O</text>
        <dbReference type="Rhea" id="RHEA:40051"/>
        <dbReference type="ChEBI" id="CHEBI:15377"/>
        <dbReference type="ChEBI" id="CHEBI:29748"/>
        <dbReference type="ChEBI" id="CHEBI:76981"/>
        <dbReference type="EC" id="4.2.1.151"/>
    </reaction>
</comment>
<comment type="caution">
    <text evidence="5">The sequence shown here is derived from an EMBL/GenBank/DDBJ whole genome shotgun (WGS) entry which is preliminary data.</text>
</comment>
<dbReference type="GO" id="GO:0009234">
    <property type="term" value="P:menaquinone biosynthetic process"/>
    <property type="evidence" value="ECO:0007669"/>
    <property type="project" value="UniProtKB-UniRule"/>
</dbReference>
<evidence type="ECO:0000256" key="3">
    <source>
        <dbReference type="ARBA" id="ARBA00023239"/>
    </source>
</evidence>
<comment type="function">
    <text evidence="4">Catalyzes the dehydration of chorismate into 3-[(1-carboxyvinyl)oxy]benzoate, a step in the biosynthesis of menaquinone (MK, vitamin K2).</text>
</comment>
<dbReference type="PANTHER" id="PTHR37690:SF1">
    <property type="entry name" value="CHORISMATE DEHYDRATASE"/>
    <property type="match status" value="1"/>
</dbReference>
<dbReference type="Gene3D" id="3.40.190.10">
    <property type="entry name" value="Periplasmic binding protein-like II"/>
    <property type="match status" value="2"/>
</dbReference>
<evidence type="ECO:0000313" key="5">
    <source>
        <dbReference type="EMBL" id="TWU56216.1"/>
    </source>
</evidence>
<protein>
    <recommendedName>
        <fullName evidence="4">Chorismate dehydratase</fullName>
        <ecNumber evidence="4">4.2.1.151</ecNumber>
    </recommendedName>
    <alternativeName>
        <fullName evidence="4">Menaquinone biosynthetic enzyme MqnA</fullName>
    </alternativeName>
</protein>
<dbReference type="SUPFAM" id="SSF53850">
    <property type="entry name" value="Periplasmic binding protein-like II"/>
    <property type="match status" value="1"/>
</dbReference>
<comment type="similarity">
    <text evidence="4">Belongs to the MqnA/MqnD family. MqnA subfamily.</text>
</comment>
<dbReference type="Proteomes" id="UP000317977">
    <property type="component" value="Unassembled WGS sequence"/>
</dbReference>
<dbReference type="InterPro" id="IPR030868">
    <property type="entry name" value="MqnA"/>
</dbReference>
<dbReference type="InterPro" id="IPR003773">
    <property type="entry name" value="Menaquinone_biosynth"/>
</dbReference>
<dbReference type="AlphaFoldDB" id="A0A5C6F7Z2"/>
<dbReference type="GO" id="GO:0016836">
    <property type="term" value="F:hydro-lyase activity"/>
    <property type="evidence" value="ECO:0007669"/>
    <property type="project" value="UniProtKB-UniRule"/>
</dbReference>
<gene>
    <name evidence="4 5" type="primary">mqnA</name>
    <name evidence="5" type="ORF">Poly59_25200</name>
</gene>
<reference evidence="5 6" key="1">
    <citation type="submission" date="2019-02" db="EMBL/GenBank/DDBJ databases">
        <title>Deep-cultivation of Planctomycetes and their phenomic and genomic characterization uncovers novel biology.</title>
        <authorList>
            <person name="Wiegand S."/>
            <person name="Jogler M."/>
            <person name="Boedeker C."/>
            <person name="Pinto D."/>
            <person name="Vollmers J."/>
            <person name="Rivas-Marin E."/>
            <person name="Kohn T."/>
            <person name="Peeters S.H."/>
            <person name="Heuer A."/>
            <person name="Rast P."/>
            <person name="Oberbeckmann S."/>
            <person name="Bunk B."/>
            <person name="Jeske O."/>
            <person name="Meyerdierks A."/>
            <person name="Storesund J.E."/>
            <person name="Kallscheuer N."/>
            <person name="Luecker S."/>
            <person name="Lage O.M."/>
            <person name="Pohl T."/>
            <person name="Merkel B.J."/>
            <person name="Hornburger P."/>
            <person name="Mueller R.-W."/>
            <person name="Bruemmer F."/>
            <person name="Labrenz M."/>
            <person name="Spormann A.M."/>
            <person name="Op Den Camp H."/>
            <person name="Overmann J."/>
            <person name="Amann R."/>
            <person name="Jetten M.S.M."/>
            <person name="Mascher T."/>
            <person name="Medema M.H."/>
            <person name="Devos D.P."/>
            <person name="Kaster A.-K."/>
            <person name="Ovreas L."/>
            <person name="Rohde M."/>
            <person name="Galperin M.Y."/>
            <person name="Jogler C."/>
        </authorList>
    </citation>
    <scope>NUCLEOTIDE SEQUENCE [LARGE SCALE GENOMIC DNA]</scope>
    <source>
        <strain evidence="5 6">Poly59</strain>
    </source>
</reference>
<proteinExistence type="inferred from homology"/>
<dbReference type="PANTHER" id="PTHR37690">
    <property type="entry name" value="CHORISMATE DEHYDRATASE"/>
    <property type="match status" value="1"/>
</dbReference>
<dbReference type="UniPathway" id="UPA00079"/>
<sequence>MLRLGAVSYLNTKPLIHTLAEQLGSKGTLSVDLPSRLASDLAAGRLDVALIPSVEYFRGQGYQIVSDAAIGCRGPVWSVRLLSRVPVPEIRTLALDEGSRTSAAMVQVLLHEMHGLRPSTVPMEIDQTVDDVDADAILMIGDRAMHPASGVYHEIWDLGDRWCRWTELPFVFAMWVARPGVEVTGLSEILESSRDVGIEHFESIAAAHAATHGLTKEDLHRYFAENLHFQLGPGERRGLESFRQRATAIGLVPDLNVTTTAYKRSLGSDNDHDLH</sequence>
<evidence type="ECO:0000256" key="2">
    <source>
        <dbReference type="ARBA" id="ARBA00022428"/>
    </source>
</evidence>
<dbReference type="EMBL" id="SJPX01000002">
    <property type="protein sequence ID" value="TWU56216.1"/>
    <property type="molecule type" value="Genomic_DNA"/>
</dbReference>
<dbReference type="CDD" id="cd13634">
    <property type="entry name" value="PBP2_Sco4506"/>
    <property type="match status" value="1"/>
</dbReference>
<dbReference type="Pfam" id="PF02621">
    <property type="entry name" value="VitK2_biosynth"/>
    <property type="match status" value="1"/>
</dbReference>
<dbReference type="HAMAP" id="MF_00995">
    <property type="entry name" value="MqnA"/>
    <property type="match status" value="1"/>
</dbReference>
<keyword evidence="6" id="KW-1185">Reference proteome</keyword>
<dbReference type="EC" id="4.2.1.151" evidence="4"/>
<dbReference type="OrthoDB" id="9810112at2"/>
<dbReference type="RefSeq" id="WP_146534245.1">
    <property type="nucleotide sequence ID" value="NZ_SJPX01000002.1"/>
</dbReference>
<accession>A0A5C6F7Z2</accession>
<keyword evidence="3 4" id="KW-0456">Lyase</keyword>
<evidence type="ECO:0000313" key="6">
    <source>
        <dbReference type="Proteomes" id="UP000317977"/>
    </source>
</evidence>
<evidence type="ECO:0000256" key="4">
    <source>
        <dbReference type="HAMAP-Rule" id="MF_00995"/>
    </source>
</evidence>